<dbReference type="EMBL" id="DRZI01000347">
    <property type="protein sequence ID" value="HHP82616.1"/>
    <property type="molecule type" value="Genomic_DNA"/>
</dbReference>
<dbReference type="SUPFAM" id="SSF81593">
    <property type="entry name" value="Nucleotidyltransferase substrate binding subunit/domain"/>
    <property type="match status" value="1"/>
</dbReference>
<accession>A0A7C5TJF1</accession>
<reference evidence="2" key="1">
    <citation type="journal article" date="2020" name="mSystems">
        <title>Genome- and Community-Level Interaction Insights into Carbon Utilization and Element Cycling Functions of Hydrothermarchaeota in Hydrothermal Sediment.</title>
        <authorList>
            <person name="Zhou Z."/>
            <person name="Liu Y."/>
            <person name="Xu W."/>
            <person name="Pan J."/>
            <person name="Luo Z.H."/>
            <person name="Li M."/>
        </authorList>
    </citation>
    <scope>NUCLEOTIDE SEQUENCE [LARGE SCALE GENOMIC DNA]</scope>
    <source>
        <strain evidence="2">SpSt-1121</strain>
    </source>
</reference>
<name>A0A7C5TJF1_9CREN</name>
<dbReference type="Gene3D" id="1.20.120.330">
    <property type="entry name" value="Nucleotidyltransferases domain 2"/>
    <property type="match status" value="1"/>
</dbReference>
<dbReference type="AlphaFoldDB" id="A0A7C5TJF1"/>
<dbReference type="InterPro" id="IPR007842">
    <property type="entry name" value="HEPN_dom"/>
</dbReference>
<evidence type="ECO:0000313" key="2">
    <source>
        <dbReference type="EMBL" id="HHP82616.1"/>
    </source>
</evidence>
<dbReference type="Pfam" id="PF05168">
    <property type="entry name" value="HEPN"/>
    <property type="match status" value="1"/>
</dbReference>
<gene>
    <name evidence="2" type="ORF">ENM84_08165</name>
</gene>
<evidence type="ECO:0000259" key="1">
    <source>
        <dbReference type="PROSITE" id="PS50910"/>
    </source>
</evidence>
<comment type="caution">
    <text evidence="2">The sequence shown here is derived from an EMBL/GenBank/DDBJ whole genome shotgun (WGS) entry which is preliminary data.</text>
</comment>
<dbReference type="PROSITE" id="PS50910">
    <property type="entry name" value="HEPN"/>
    <property type="match status" value="1"/>
</dbReference>
<protein>
    <submittedName>
        <fullName evidence="2">HEPN domain-containing protein</fullName>
    </submittedName>
</protein>
<sequence>MSGVYVDKLKDRARAFLKEAISAEDPDLAVFFAEQSIQLYIKAVHYELFGEMLRGLRLRELLAVLVKMLEKSGSNDVANSVLDFVDRYRRMLILAEEAYTMSRYGEISYSIEEARNVVEVAKKLIELLDEVVKVVKLG</sequence>
<feature type="domain" description="HEPN" evidence="1">
    <location>
        <begin position="7"/>
        <end position="131"/>
    </location>
</feature>
<organism evidence="2">
    <name type="scientific">Ignisphaera aggregans</name>
    <dbReference type="NCBI Taxonomy" id="334771"/>
    <lineage>
        <taxon>Archaea</taxon>
        <taxon>Thermoproteota</taxon>
        <taxon>Thermoprotei</taxon>
        <taxon>Desulfurococcales</taxon>
        <taxon>Desulfurococcaceae</taxon>
        <taxon>Ignisphaera</taxon>
    </lineage>
</organism>
<dbReference type="SMART" id="SM00748">
    <property type="entry name" value="HEPN"/>
    <property type="match status" value="1"/>
</dbReference>
<proteinExistence type="predicted"/>